<comment type="caution">
    <text evidence="2">The sequence shown here is derived from an EMBL/GenBank/DDBJ whole genome shotgun (WGS) entry which is preliminary data.</text>
</comment>
<dbReference type="Proteomes" id="UP000769766">
    <property type="component" value="Unassembled WGS sequence"/>
</dbReference>
<reference evidence="2" key="1">
    <citation type="submission" date="2020-07" db="EMBL/GenBank/DDBJ databases">
        <title>Huge and variable diversity of episymbiotic CPR bacteria and DPANN archaea in groundwater ecosystems.</title>
        <authorList>
            <person name="He C.Y."/>
            <person name="Keren R."/>
            <person name="Whittaker M."/>
            <person name="Farag I.F."/>
            <person name="Doudna J."/>
            <person name="Cate J.H.D."/>
            <person name="Banfield J.F."/>
        </authorList>
    </citation>
    <scope>NUCLEOTIDE SEQUENCE</scope>
    <source>
        <strain evidence="2">NC_groundwater_672_Ag_B-0.1um_62_36</strain>
    </source>
</reference>
<comment type="similarity">
    <text evidence="1">Belongs to the FldB/FldC dehydratase alpha/beta subunit family.</text>
</comment>
<gene>
    <name evidence="2" type="ORF">HYY20_07220</name>
</gene>
<protein>
    <submittedName>
        <fullName evidence="2">2-hydroxyacyl-CoA dehydratase</fullName>
    </submittedName>
</protein>
<evidence type="ECO:0000256" key="1">
    <source>
        <dbReference type="ARBA" id="ARBA00005806"/>
    </source>
</evidence>
<dbReference type="Gene3D" id="3.40.50.11890">
    <property type="match status" value="1"/>
</dbReference>
<name>A0A932G0T4_UNCTE</name>
<dbReference type="AlphaFoldDB" id="A0A932G0T4"/>
<proteinExistence type="inferred from homology"/>
<evidence type="ECO:0000313" key="2">
    <source>
        <dbReference type="EMBL" id="MBI2876655.1"/>
    </source>
</evidence>
<evidence type="ECO:0000313" key="3">
    <source>
        <dbReference type="Proteomes" id="UP000769766"/>
    </source>
</evidence>
<dbReference type="EMBL" id="JACPRF010000217">
    <property type="protein sequence ID" value="MBI2876655.1"/>
    <property type="molecule type" value="Genomic_DNA"/>
</dbReference>
<dbReference type="PANTHER" id="PTHR30548">
    <property type="entry name" value="2-HYDROXYGLUTARYL-COA DEHYDRATASE, D-COMPONENT-RELATED"/>
    <property type="match status" value="1"/>
</dbReference>
<dbReference type="PANTHER" id="PTHR30548:SF1">
    <property type="entry name" value="DEHYDRATASE SUBUNIT MJ0007-RELATED"/>
    <property type="match status" value="1"/>
</dbReference>
<dbReference type="InterPro" id="IPR010327">
    <property type="entry name" value="FldB/FldC_alpha/beta"/>
</dbReference>
<dbReference type="Pfam" id="PF06050">
    <property type="entry name" value="HGD-D"/>
    <property type="match status" value="1"/>
</dbReference>
<accession>A0A932G0T4</accession>
<organism evidence="2 3">
    <name type="scientific">Tectimicrobiota bacterium</name>
    <dbReference type="NCBI Taxonomy" id="2528274"/>
    <lineage>
        <taxon>Bacteria</taxon>
        <taxon>Pseudomonadati</taxon>
        <taxon>Nitrospinota/Tectimicrobiota group</taxon>
        <taxon>Candidatus Tectimicrobiota</taxon>
    </lineage>
</organism>
<sequence>MQIKLASSRKQLQVARRVWPLAKDYYVKARRAKEEGTPVAWSIVMPPHEILHAAGVVPVMTEHFSALLATKQVVAPHLDRSDQIGYPRMACSFHRTMIGYSLADEELMIPPPDLLVVANFCDSGSKGFLPVADHYRVPYYFLDLPLYHGKRDPQEARAAVEYLKEQFEELLRWIEVFTHKPVTEERLRESIRLARQALDLWGEISRLRMRVPCPMGVVDEAGTMYPLMQLLGTPTAVGFYQLLLQEVRARAEAEVG</sequence>
<dbReference type="Gene3D" id="1.20.1270.370">
    <property type="match status" value="1"/>
</dbReference>